<proteinExistence type="predicted"/>
<accession>A0A3L6LCJ7</accession>
<dbReference type="EMBL" id="QSBY01000006">
    <property type="protein sequence ID" value="RHW71962.1"/>
    <property type="molecule type" value="Genomic_DNA"/>
</dbReference>
<evidence type="ECO:0000313" key="1">
    <source>
        <dbReference type="EMBL" id="RHW71825.1"/>
    </source>
</evidence>
<comment type="caution">
    <text evidence="4">The sequence shown here is derived from an EMBL/GenBank/DDBJ whole genome shotgun (WGS) entry which is preliminary data.</text>
</comment>
<dbReference type="EMBL" id="QSBY01000006">
    <property type="protein sequence ID" value="RHW72100.1"/>
    <property type="molecule type" value="Genomic_DNA"/>
</dbReference>
<dbReference type="AlphaFoldDB" id="A0A3L6LCJ7"/>
<evidence type="ECO:0000313" key="3">
    <source>
        <dbReference type="EMBL" id="RHW71977.1"/>
    </source>
</evidence>
<name>A0A3L6LCJ7_9TRYP</name>
<evidence type="ECO:0000313" key="4">
    <source>
        <dbReference type="EMBL" id="RHW72100.1"/>
    </source>
</evidence>
<gene>
    <name evidence="2" type="ORF">DPX39_060065100</name>
    <name evidence="3" type="ORF">DPX39_060071200</name>
    <name evidence="4" type="ORF">DPX39_060077300</name>
    <name evidence="1" type="ORF">DPX39_060083400</name>
</gene>
<dbReference type="Proteomes" id="UP000266743">
    <property type="component" value="Chromosome 6"/>
</dbReference>
<protein>
    <submittedName>
        <fullName evidence="4">Uncharacterized protein</fullName>
    </submittedName>
</protein>
<dbReference type="EMBL" id="QSBY01000006">
    <property type="protein sequence ID" value="RHW71977.1"/>
    <property type="molecule type" value="Genomic_DNA"/>
</dbReference>
<dbReference type="EMBL" id="QSBY01000006">
    <property type="protein sequence ID" value="RHW71825.1"/>
    <property type="molecule type" value="Genomic_DNA"/>
</dbReference>
<reference evidence="4 5" key="1">
    <citation type="submission" date="2018-09" db="EMBL/GenBank/DDBJ databases">
        <title>whole genome sequence of T. equiperdum IVM-t1 strain.</title>
        <authorList>
            <person name="Suganuma K."/>
        </authorList>
    </citation>
    <scope>NUCLEOTIDE SEQUENCE [LARGE SCALE GENOMIC DNA]</scope>
    <source>
        <strain evidence="4 5">IVM-t1</strain>
    </source>
</reference>
<organism evidence="4 5">
    <name type="scientific">Trypanosoma brucei equiperdum</name>
    <dbReference type="NCBI Taxonomy" id="630700"/>
    <lineage>
        <taxon>Eukaryota</taxon>
        <taxon>Discoba</taxon>
        <taxon>Euglenozoa</taxon>
        <taxon>Kinetoplastea</taxon>
        <taxon>Metakinetoplastina</taxon>
        <taxon>Trypanosomatida</taxon>
        <taxon>Trypanosomatidae</taxon>
        <taxon>Trypanosoma</taxon>
    </lineage>
</organism>
<sequence length="192" mass="20938">MLQQLQVYTVLTNDAQMRRTLVLLRIIVYFVCSDANEAAANLEKEAQKHILNLAQAVGTTAALKALSEAEIVEETQDAHSNSAKYKKIKLKSGKEGVAQKFCPLVEVVAKTSIDCAENALHKWAADIKKLKQVPTIDSANAETAMCCVETAGGICEDGNSSHISIKSHRLYDKAAQDVAESRLSKNEPTKHT</sequence>
<evidence type="ECO:0000313" key="2">
    <source>
        <dbReference type="EMBL" id="RHW71962.1"/>
    </source>
</evidence>
<evidence type="ECO:0000313" key="5">
    <source>
        <dbReference type="Proteomes" id="UP000266743"/>
    </source>
</evidence>